<evidence type="ECO:0000313" key="2">
    <source>
        <dbReference type="Proteomes" id="UP001396334"/>
    </source>
</evidence>
<gene>
    <name evidence="1" type="ORF">V6N11_077755</name>
</gene>
<accession>A0ABR2TEW0</accession>
<comment type="caution">
    <text evidence="1">The sequence shown here is derived from an EMBL/GenBank/DDBJ whole genome shotgun (WGS) entry which is preliminary data.</text>
</comment>
<evidence type="ECO:0000313" key="1">
    <source>
        <dbReference type="EMBL" id="KAK9035724.1"/>
    </source>
</evidence>
<reference evidence="1 2" key="1">
    <citation type="journal article" date="2024" name="G3 (Bethesda)">
        <title>Genome assembly of Hibiscus sabdariffa L. provides insights into metabolisms of medicinal natural products.</title>
        <authorList>
            <person name="Kim T."/>
        </authorList>
    </citation>
    <scope>NUCLEOTIDE SEQUENCE [LARGE SCALE GENOMIC DNA]</scope>
    <source>
        <strain evidence="1">TK-2024</strain>
        <tissue evidence="1">Old leaves</tissue>
    </source>
</reference>
<sequence length="106" mass="12142">MWMDMDMAIWDNIVRHSPLVLPNVSHSARLPFLLLLGIGVSLLRNLRSFGCEKVAVIIIIALEKQQELEEEEGHHHQKNKKRIHIHTTAAARVLEEEGQRETSFGL</sequence>
<proteinExistence type="predicted"/>
<organism evidence="1 2">
    <name type="scientific">Hibiscus sabdariffa</name>
    <name type="common">roselle</name>
    <dbReference type="NCBI Taxonomy" id="183260"/>
    <lineage>
        <taxon>Eukaryota</taxon>
        <taxon>Viridiplantae</taxon>
        <taxon>Streptophyta</taxon>
        <taxon>Embryophyta</taxon>
        <taxon>Tracheophyta</taxon>
        <taxon>Spermatophyta</taxon>
        <taxon>Magnoliopsida</taxon>
        <taxon>eudicotyledons</taxon>
        <taxon>Gunneridae</taxon>
        <taxon>Pentapetalae</taxon>
        <taxon>rosids</taxon>
        <taxon>malvids</taxon>
        <taxon>Malvales</taxon>
        <taxon>Malvaceae</taxon>
        <taxon>Malvoideae</taxon>
        <taxon>Hibiscus</taxon>
    </lineage>
</organism>
<protein>
    <submittedName>
        <fullName evidence="1">Uncharacterized protein</fullName>
    </submittedName>
</protein>
<dbReference type="Proteomes" id="UP001396334">
    <property type="component" value="Unassembled WGS sequence"/>
</dbReference>
<name>A0ABR2TEW0_9ROSI</name>
<keyword evidence="2" id="KW-1185">Reference proteome</keyword>
<dbReference type="EMBL" id="JBBPBN010000006">
    <property type="protein sequence ID" value="KAK9035724.1"/>
    <property type="molecule type" value="Genomic_DNA"/>
</dbReference>